<dbReference type="Gene3D" id="3.40.1550.20">
    <property type="entry name" value="Transcriptional regulator MraZ domain"/>
    <property type="match status" value="1"/>
</dbReference>
<reference evidence="9" key="1">
    <citation type="submission" date="2015-08" db="EMBL/GenBank/DDBJ databases">
        <title>Candidatus Bacteriodes Periocalifornicus.</title>
        <authorList>
            <person name="McLean J.S."/>
            <person name="Kelley S."/>
        </authorList>
    </citation>
    <scope>NUCLEOTIDE SEQUENCE [LARGE SCALE GENOMIC DNA]</scope>
    <source>
        <strain evidence="9">12B</strain>
    </source>
</reference>
<evidence type="ECO:0000256" key="4">
    <source>
        <dbReference type="ARBA" id="ARBA00023015"/>
    </source>
</evidence>
<dbReference type="Pfam" id="PF02381">
    <property type="entry name" value="MraZ"/>
    <property type="match status" value="2"/>
</dbReference>
<keyword evidence="10" id="KW-1185">Reference proteome</keyword>
<dbReference type="InterPro" id="IPR037914">
    <property type="entry name" value="SpoVT-AbrB_sf"/>
</dbReference>
<dbReference type="PANTHER" id="PTHR34701">
    <property type="entry name" value="TRANSCRIPTIONAL REGULATOR MRAZ"/>
    <property type="match status" value="1"/>
</dbReference>
<evidence type="ECO:0000259" key="8">
    <source>
        <dbReference type="PROSITE" id="PS51740"/>
    </source>
</evidence>
<dbReference type="GO" id="GO:2000143">
    <property type="term" value="P:negative regulation of DNA-templated transcription initiation"/>
    <property type="evidence" value="ECO:0007669"/>
    <property type="project" value="TreeGrafter"/>
</dbReference>
<dbReference type="CDD" id="cd16320">
    <property type="entry name" value="MraZ_N"/>
    <property type="match status" value="1"/>
</dbReference>
<evidence type="ECO:0000313" key="9">
    <source>
        <dbReference type="EMBL" id="KQM09572.1"/>
    </source>
</evidence>
<keyword evidence="6 7" id="KW-0804">Transcription</keyword>
<dbReference type="STRING" id="1702214.AL399_01280"/>
<dbReference type="HAMAP" id="MF_01008">
    <property type="entry name" value="MraZ"/>
    <property type="match status" value="1"/>
</dbReference>
<evidence type="ECO:0000256" key="6">
    <source>
        <dbReference type="ARBA" id="ARBA00023163"/>
    </source>
</evidence>
<comment type="subunit">
    <text evidence="7">Forms oligomers.</text>
</comment>
<proteinExistence type="inferred from homology"/>
<dbReference type="AlphaFoldDB" id="A0A0Q4B9V4"/>
<dbReference type="GO" id="GO:0005737">
    <property type="term" value="C:cytoplasm"/>
    <property type="evidence" value="ECO:0007669"/>
    <property type="project" value="UniProtKB-UniRule"/>
</dbReference>
<dbReference type="EMBL" id="LIIK01000003">
    <property type="protein sequence ID" value="KQM09572.1"/>
    <property type="molecule type" value="Genomic_DNA"/>
</dbReference>
<dbReference type="InterPro" id="IPR035644">
    <property type="entry name" value="MraZ_C"/>
</dbReference>
<dbReference type="PROSITE" id="PS51740">
    <property type="entry name" value="SPOVT_ABRB"/>
    <property type="match status" value="2"/>
</dbReference>
<evidence type="ECO:0000256" key="2">
    <source>
        <dbReference type="ARBA" id="ARBA00022490"/>
    </source>
</evidence>
<comment type="caution">
    <text evidence="9">The sequence shown here is derived from an EMBL/GenBank/DDBJ whole genome shotgun (WGS) entry which is preliminary data.</text>
</comment>
<feature type="domain" description="SpoVT-AbrB" evidence="8">
    <location>
        <begin position="82"/>
        <end position="125"/>
    </location>
</feature>
<dbReference type="PATRIC" id="fig|1702214.3.peg.1732"/>
<comment type="similarity">
    <text evidence="7">Belongs to the MraZ family.</text>
</comment>
<comment type="subcellular location">
    <subcellularLocation>
        <location evidence="7">Cytoplasm</location>
        <location evidence="7">Nucleoid</location>
    </subcellularLocation>
</comment>
<sequence length="152" mass="17320">MFLGEYRAKLDSKGRVCFPAPLRRQDDSEVRGSYVLKRGAFGKHLVIYTSEEFYRQVELVKAQVNRYSKEGDAFIREFYKNTEEQVLDPSDRLLLSKRNLEFLGGGSEVVFLGRGDSLEIWSAAEYDRAQMDPEAYAALTEKMLGDAKGMEG</sequence>
<dbReference type="GO" id="GO:0003700">
    <property type="term" value="F:DNA-binding transcription factor activity"/>
    <property type="evidence" value="ECO:0007669"/>
    <property type="project" value="UniProtKB-UniRule"/>
</dbReference>
<dbReference type="InterPro" id="IPR035642">
    <property type="entry name" value="MraZ_N"/>
</dbReference>
<dbReference type="PANTHER" id="PTHR34701:SF1">
    <property type="entry name" value="TRANSCRIPTIONAL REGULATOR MRAZ"/>
    <property type="match status" value="1"/>
</dbReference>
<dbReference type="InterPro" id="IPR007159">
    <property type="entry name" value="SpoVT-AbrB_dom"/>
</dbReference>
<dbReference type="SUPFAM" id="SSF89447">
    <property type="entry name" value="AbrB/MazE/MraZ-like"/>
    <property type="match status" value="1"/>
</dbReference>
<dbReference type="GO" id="GO:0000976">
    <property type="term" value="F:transcription cis-regulatory region binding"/>
    <property type="evidence" value="ECO:0007669"/>
    <property type="project" value="TreeGrafter"/>
</dbReference>
<organism evidence="9 10">
    <name type="scientific">Candidatus [Bacteroides] periocalifornicus</name>
    <dbReference type="NCBI Taxonomy" id="1702214"/>
    <lineage>
        <taxon>Bacteria</taxon>
        <taxon>Pseudomonadati</taxon>
        <taxon>Bacteroidota</taxon>
    </lineage>
</organism>
<feature type="domain" description="SpoVT-AbrB" evidence="8">
    <location>
        <begin position="5"/>
        <end position="52"/>
    </location>
</feature>
<protein>
    <recommendedName>
        <fullName evidence="1 7">Transcriptional regulator MraZ</fullName>
    </recommendedName>
</protein>
<dbReference type="InterPro" id="IPR003444">
    <property type="entry name" value="MraZ"/>
</dbReference>
<dbReference type="CDD" id="cd16321">
    <property type="entry name" value="MraZ_C"/>
    <property type="match status" value="1"/>
</dbReference>
<keyword evidence="5 7" id="KW-0238">DNA-binding</keyword>
<accession>A0A0Q4B9V4</accession>
<keyword evidence="4 7" id="KW-0805">Transcription regulation</keyword>
<dbReference type="InterPro" id="IPR038619">
    <property type="entry name" value="MraZ_sf"/>
</dbReference>
<evidence type="ECO:0000256" key="7">
    <source>
        <dbReference type="HAMAP-Rule" id="MF_01008"/>
    </source>
</evidence>
<evidence type="ECO:0000313" key="10">
    <source>
        <dbReference type="Proteomes" id="UP000054172"/>
    </source>
</evidence>
<name>A0A0Q4B9V4_9BACT</name>
<dbReference type="Proteomes" id="UP000054172">
    <property type="component" value="Unassembled WGS sequence"/>
</dbReference>
<evidence type="ECO:0000256" key="1">
    <source>
        <dbReference type="ARBA" id="ARBA00013860"/>
    </source>
</evidence>
<dbReference type="GO" id="GO:0009295">
    <property type="term" value="C:nucleoid"/>
    <property type="evidence" value="ECO:0007669"/>
    <property type="project" value="UniProtKB-SubCell"/>
</dbReference>
<dbReference type="InterPro" id="IPR020603">
    <property type="entry name" value="MraZ_dom"/>
</dbReference>
<evidence type="ECO:0000256" key="5">
    <source>
        <dbReference type="ARBA" id="ARBA00023125"/>
    </source>
</evidence>
<keyword evidence="3" id="KW-0677">Repeat</keyword>
<keyword evidence="2 7" id="KW-0963">Cytoplasm</keyword>
<evidence type="ECO:0000256" key="3">
    <source>
        <dbReference type="ARBA" id="ARBA00022737"/>
    </source>
</evidence>
<gene>
    <name evidence="7" type="primary">mraZ</name>
    <name evidence="9" type="ORF">AL399_01280</name>
</gene>